<feature type="region of interest" description="Disordered" evidence="7">
    <location>
        <begin position="1"/>
        <end position="26"/>
    </location>
</feature>
<evidence type="ECO:0000256" key="3">
    <source>
        <dbReference type="ARBA" id="ARBA00022692"/>
    </source>
</evidence>
<keyword evidence="5 8" id="KW-0472">Membrane</keyword>
<dbReference type="Gene3D" id="1.20.1250.20">
    <property type="entry name" value="MFS general substrate transporter like domains"/>
    <property type="match status" value="1"/>
</dbReference>
<feature type="transmembrane region" description="Helical" evidence="8">
    <location>
        <begin position="162"/>
        <end position="184"/>
    </location>
</feature>
<accession>A0A8T0CGV2</accession>
<dbReference type="GO" id="GO:0016020">
    <property type="term" value="C:membrane"/>
    <property type="evidence" value="ECO:0007669"/>
    <property type="project" value="UniProtKB-SubCell"/>
</dbReference>
<dbReference type="OrthoDB" id="6730379at2759"/>
<name>A0A8T0CGV2_CORYI</name>
<evidence type="ECO:0000256" key="1">
    <source>
        <dbReference type="ARBA" id="ARBA00004141"/>
    </source>
</evidence>
<dbReference type="FunFam" id="1.20.1250.20:FF:000064">
    <property type="entry name" value="MFS allantoate transporter"/>
    <property type="match status" value="1"/>
</dbReference>
<protein>
    <recommendedName>
        <fullName evidence="9">Major facilitator superfamily (MFS) profile domain-containing protein</fullName>
    </recommendedName>
</protein>
<dbReference type="PROSITE" id="PS50850">
    <property type="entry name" value="MFS"/>
    <property type="match status" value="1"/>
</dbReference>
<dbReference type="Gramene" id="rna-gnl|WGS:JABURB|Cocit.L5800.1">
    <property type="protein sequence ID" value="cds-KAF7845962.1"/>
    <property type="gene ID" value="gene-BT93_L5800"/>
</dbReference>
<dbReference type="SUPFAM" id="SSF103473">
    <property type="entry name" value="MFS general substrate transporter"/>
    <property type="match status" value="1"/>
</dbReference>
<evidence type="ECO:0000313" key="10">
    <source>
        <dbReference type="EMBL" id="KAF7845962.1"/>
    </source>
</evidence>
<keyword evidence="2" id="KW-0813">Transport</keyword>
<feature type="transmembrane region" description="Helical" evidence="8">
    <location>
        <begin position="191"/>
        <end position="212"/>
    </location>
</feature>
<comment type="subcellular location">
    <subcellularLocation>
        <location evidence="1">Membrane</location>
        <topology evidence="1">Multi-pass membrane protein</topology>
    </subcellularLocation>
</comment>
<evidence type="ECO:0000256" key="2">
    <source>
        <dbReference type="ARBA" id="ARBA00022448"/>
    </source>
</evidence>
<reference evidence="10" key="1">
    <citation type="submission" date="2020-05" db="EMBL/GenBank/DDBJ databases">
        <title>WGS assembly of Corymbia citriodora subspecies variegata.</title>
        <authorList>
            <person name="Barry K."/>
            <person name="Hundley H."/>
            <person name="Shu S."/>
            <person name="Jenkins J."/>
            <person name="Grimwood J."/>
            <person name="Baten A."/>
        </authorList>
    </citation>
    <scope>NUCLEOTIDE SEQUENCE</scope>
    <source>
        <strain evidence="10">CV2-018</strain>
    </source>
</reference>
<sequence length="324" mass="36022">MAGKNGSIDIKEPIGTPSIHTSERDLSQASSNELDDSYHLYKQQELSELDAREAKRVLRKVDARIIPILFVTYLLQYLDKNSLNFASVYGLKTGTHLVGQDYSWLGSIFYFGYLVAQYPAGYLLQRLPTAKVLGVTTIVWGCVLITTPACTSFGGIAANRFMLGLVEAAINPGFILMMSMWYTAPEQPLRLLGYYCTNGIATMFGGLVGYAVGHITSGLPKWMYVFLIFGAISIAWGIVSLIFLPDLPSTAKYLTEQERIIAVARVAQNKQGVKNHHFKKYQMWQTFKDPKTWILFVMAVGAQLPNSAITSVSEEDVLIYIGQC</sequence>
<evidence type="ECO:0000256" key="7">
    <source>
        <dbReference type="SAM" id="MobiDB-lite"/>
    </source>
</evidence>
<organism evidence="10 11">
    <name type="scientific">Corymbia citriodora subsp. variegata</name>
    <dbReference type="NCBI Taxonomy" id="360336"/>
    <lineage>
        <taxon>Eukaryota</taxon>
        <taxon>Viridiplantae</taxon>
        <taxon>Streptophyta</taxon>
        <taxon>Embryophyta</taxon>
        <taxon>Tracheophyta</taxon>
        <taxon>Spermatophyta</taxon>
        <taxon>Magnoliopsida</taxon>
        <taxon>eudicotyledons</taxon>
        <taxon>Gunneridae</taxon>
        <taxon>Pentapetalae</taxon>
        <taxon>rosids</taxon>
        <taxon>malvids</taxon>
        <taxon>Myrtales</taxon>
        <taxon>Myrtaceae</taxon>
        <taxon>Myrtoideae</taxon>
        <taxon>Eucalypteae</taxon>
        <taxon>Corymbia</taxon>
    </lineage>
</organism>
<feature type="domain" description="Major facilitator superfamily (MFS) profile" evidence="9">
    <location>
        <begin position="65"/>
        <end position="324"/>
    </location>
</feature>
<keyword evidence="4 8" id="KW-1133">Transmembrane helix</keyword>
<feature type="transmembrane region" description="Helical" evidence="8">
    <location>
        <begin position="224"/>
        <end position="244"/>
    </location>
</feature>
<evidence type="ECO:0000256" key="6">
    <source>
        <dbReference type="ARBA" id="ARBA00037968"/>
    </source>
</evidence>
<evidence type="ECO:0000259" key="9">
    <source>
        <dbReference type="PROSITE" id="PS50850"/>
    </source>
</evidence>
<evidence type="ECO:0000256" key="8">
    <source>
        <dbReference type="SAM" id="Phobius"/>
    </source>
</evidence>
<proteinExistence type="inferred from homology"/>
<keyword evidence="11" id="KW-1185">Reference proteome</keyword>
<dbReference type="InterPro" id="IPR036259">
    <property type="entry name" value="MFS_trans_sf"/>
</dbReference>
<dbReference type="Proteomes" id="UP000806378">
    <property type="component" value="Unassembled WGS sequence"/>
</dbReference>
<dbReference type="PANTHER" id="PTHR43791:SF70">
    <property type="entry name" value="MAJOR FACILITATOR SUPERFAMILY (MFS) PROFILE DOMAIN-CONTAINING PROTEIN"/>
    <property type="match status" value="1"/>
</dbReference>
<keyword evidence="3 8" id="KW-0812">Transmembrane</keyword>
<dbReference type="EMBL" id="MU097160">
    <property type="protein sequence ID" value="KAF7845962.1"/>
    <property type="molecule type" value="Genomic_DNA"/>
</dbReference>
<dbReference type="GO" id="GO:0022857">
    <property type="term" value="F:transmembrane transporter activity"/>
    <property type="evidence" value="ECO:0007669"/>
    <property type="project" value="InterPro"/>
</dbReference>
<dbReference type="InterPro" id="IPR020846">
    <property type="entry name" value="MFS_dom"/>
</dbReference>
<feature type="transmembrane region" description="Helical" evidence="8">
    <location>
        <begin position="132"/>
        <end position="156"/>
    </location>
</feature>
<dbReference type="AlphaFoldDB" id="A0A8T0CGV2"/>
<dbReference type="Pfam" id="PF07690">
    <property type="entry name" value="MFS_1"/>
    <property type="match status" value="1"/>
</dbReference>
<feature type="transmembrane region" description="Helical" evidence="8">
    <location>
        <begin position="102"/>
        <end position="120"/>
    </location>
</feature>
<comment type="similarity">
    <text evidence="6">Belongs to the major facilitator superfamily. Allantoate permease family.</text>
</comment>
<comment type="caution">
    <text evidence="10">The sequence shown here is derived from an EMBL/GenBank/DDBJ whole genome shotgun (WGS) entry which is preliminary data.</text>
</comment>
<evidence type="ECO:0000256" key="4">
    <source>
        <dbReference type="ARBA" id="ARBA00022989"/>
    </source>
</evidence>
<gene>
    <name evidence="10" type="ORF">BT93_L5800</name>
</gene>
<dbReference type="InterPro" id="IPR011701">
    <property type="entry name" value="MFS"/>
</dbReference>
<dbReference type="PANTHER" id="PTHR43791">
    <property type="entry name" value="PERMEASE-RELATED"/>
    <property type="match status" value="1"/>
</dbReference>
<evidence type="ECO:0000256" key="5">
    <source>
        <dbReference type="ARBA" id="ARBA00023136"/>
    </source>
</evidence>
<evidence type="ECO:0000313" key="11">
    <source>
        <dbReference type="Proteomes" id="UP000806378"/>
    </source>
</evidence>
<feature type="transmembrane region" description="Helical" evidence="8">
    <location>
        <begin position="61"/>
        <end position="78"/>
    </location>
</feature>